<dbReference type="EMBL" id="QGMG01000387">
    <property type="protein sequence ID" value="TVY54003.1"/>
    <property type="molecule type" value="Genomic_DNA"/>
</dbReference>
<dbReference type="InterPro" id="IPR011032">
    <property type="entry name" value="GroES-like_sf"/>
</dbReference>
<gene>
    <name evidence="4" type="primary">azaJ_1</name>
    <name evidence="4" type="ORF">LCER1_G003569</name>
</gene>
<evidence type="ECO:0000313" key="5">
    <source>
        <dbReference type="Proteomes" id="UP000481288"/>
    </source>
</evidence>
<dbReference type="PANTHER" id="PTHR45348:SF2">
    <property type="entry name" value="ZINC-TYPE ALCOHOL DEHYDROGENASE-LIKE PROTEIN C2E1P3.01"/>
    <property type="match status" value="1"/>
</dbReference>
<dbReference type="InterPro" id="IPR020843">
    <property type="entry name" value="ER"/>
</dbReference>
<evidence type="ECO:0000259" key="3">
    <source>
        <dbReference type="SMART" id="SM00829"/>
    </source>
</evidence>
<sequence>MAPTNKAAVLVTKASPLVVQSVKYTTAGQNEVVVKNGAVAVNPYDWIIEEAHNFVAPWIKLPFILGTDVAGEIVEVGKGVTRFKVGDRVVAHATGLNKPINLFSQSGFQQYTVLRQDMTSTIPSSISYETACVLPLGLSTAACALFQTDYLALPLPTTSPTPTGKTLLVWGGATSVGCNAIQLARAAGCEVITTASPKNNAYLKHLGAAAVFDYHSPTAIRDIIAAFKNREAAGAISIGAGSMKACIEILSACQGTKFVAQCTLDFPAFPKSVLGFPPFLFGVASEVISGIVKSRIKGVGTKFVNGGNLVGKEVGKAIYEDFLPKALEAGTFVPAPDPLVVGKGLERVQEAMDISKKGVSAKKVVVTL</sequence>
<evidence type="ECO:0000313" key="4">
    <source>
        <dbReference type="EMBL" id="TVY54003.1"/>
    </source>
</evidence>
<reference evidence="4 5" key="1">
    <citation type="submission" date="2018-05" db="EMBL/GenBank/DDBJ databases">
        <title>Whole genome sequencing for identification of molecular markers to develop diagnostic detection tools for the regulated plant pathogen Lachnellula willkommii.</title>
        <authorList>
            <person name="Giroux E."/>
            <person name="Bilodeau G."/>
        </authorList>
    </citation>
    <scope>NUCLEOTIDE SEQUENCE [LARGE SCALE GENOMIC DNA]</scope>
    <source>
        <strain evidence="4 5">CBS 625.97</strain>
    </source>
</reference>
<dbReference type="Pfam" id="PF00107">
    <property type="entry name" value="ADH_zinc_N"/>
    <property type="match status" value="1"/>
</dbReference>
<keyword evidence="2" id="KW-0560">Oxidoreductase</keyword>
<dbReference type="GO" id="GO:0016651">
    <property type="term" value="F:oxidoreductase activity, acting on NAD(P)H"/>
    <property type="evidence" value="ECO:0007669"/>
    <property type="project" value="InterPro"/>
</dbReference>
<evidence type="ECO:0000256" key="2">
    <source>
        <dbReference type="ARBA" id="ARBA00023002"/>
    </source>
</evidence>
<feature type="domain" description="Enoyl reductase (ER)" evidence="3">
    <location>
        <begin position="13"/>
        <end position="319"/>
    </location>
</feature>
<organism evidence="4 5">
    <name type="scientific">Lachnellula cervina</name>
    <dbReference type="NCBI Taxonomy" id="1316786"/>
    <lineage>
        <taxon>Eukaryota</taxon>
        <taxon>Fungi</taxon>
        <taxon>Dikarya</taxon>
        <taxon>Ascomycota</taxon>
        <taxon>Pezizomycotina</taxon>
        <taxon>Leotiomycetes</taxon>
        <taxon>Helotiales</taxon>
        <taxon>Lachnaceae</taxon>
        <taxon>Lachnellula</taxon>
    </lineage>
</organism>
<dbReference type="Gene3D" id="3.40.50.720">
    <property type="entry name" value="NAD(P)-binding Rossmann-like Domain"/>
    <property type="match status" value="1"/>
</dbReference>
<dbReference type="SUPFAM" id="SSF50129">
    <property type="entry name" value="GroES-like"/>
    <property type="match status" value="1"/>
</dbReference>
<dbReference type="Proteomes" id="UP000481288">
    <property type="component" value="Unassembled WGS sequence"/>
</dbReference>
<accession>A0A7D8YSP2</accession>
<comment type="similarity">
    <text evidence="1">Belongs to the zinc-containing alcohol dehydrogenase family.</text>
</comment>
<dbReference type="InterPro" id="IPR047122">
    <property type="entry name" value="Trans-enoyl_RdTase-like"/>
</dbReference>
<dbReference type="OrthoDB" id="48317at2759"/>
<dbReference type="SMART" id="SM00829">
    <property type="entry name" value="PKS_ER"/>
    <property type="match status" value="1"/>
</dbReference>
<dbReference type="Gene3D" id="3.90.180.10">
    <property type="entry name" value="Medium-chain alcohol dehydrogenases, catalytic domain"/>
    <property type="match status" value="1"/>
</dbReference>
<dbReference type="AlphaFoldDB" id="A0A7D8YSP2"/>
<dbReference type="Pfam" id="PF08240">
    <property type="entry name" value="ADH_N"/>
    <property type="match status" value="1"/>
</dbReference>
<dbReference type="InterPro" id="IPR013154">
    <property type="entry name" value="ADH-like_N"/>
</dbReference>
<dbReference type="CDD" id="cd08249">
    <property type="entry name" value="enoyl_reductase_like"/>
    <property type="match status" value="1"/>
</dbReference>
<dbReference type="InterPro" id="IPR013149">
    <property type="entry name" value="ADH-like_C"/>
</dbReference>
<name>A0A7D8YSP2_9HELO</name>
<dbReference type="PANTHER" id="PTHR45348">
    <property type="entry name" value="HYPOTHETICAL OXIDOREDUCTASE (EUROFUNG)"/>
    <property type="match status" value="1"/>
</dbReference>
<comment type="caution">
    <text evidence="4">The sequence shown here is derived from an EMBL/GenBank/DDBJ whole genome shotgun (WGS) entry which is preliminary data.</text>
</comment>
<protein>
    <submittedName>
        <fullName evidence="4">Dehydrogenase azaJ</fullName>
    </submittedName>
</protein>
<dbReference type="InterPro" id="IPR036291">
    <property type="entry name" value="NAD(P)-bd_dom_sf"/>
</dbReference>
<proteinExistence type="inferred from homology"/>
<keyword evidence="5" id="KW-1185">Reference proteome</keyword>
<evidence type="ECO:0000256" key="1">
    <source>
        <dbReference type="ARBA" id="ARBA00008072"/>
    </source>
</evidence>
<dbReference type="SUPFAM" id="SSF51735">
    <property type="entry name" value="NAD(P)-binding Rossmann-fold domains"/>
    <property type="match status" value="1"/>
</dbReference>